<dbReference type="Pfam" id="PF01965">
    <property type="entry name" value="DJ-1_PfpI"/>
    <property type="match status" value="1"/>
</dbReference>
<dbReference type="PANTHER" id="PTHR48094">
    <property type="entry name" value="PROTEIN/NUCLEIC ACID DEGLYCASE DJ-1-RELATED"/>
    <property type="match status" value="1"/>
</dbReference>
<dbReference type="Proteomes" id="UP000735302">
    <property type="component" value="Unassembled WGS sequence"/>
</dbReference>
<proteinExistence type="inferred from homology"/>
<evidence type="ECO:0000256" key="3">
    <source>
        <dbReference type="ARBA" id="ARBA00038493"/>
    </source>
</evidence>
<dbReference type="GO" id="GO:0019243">
    <property type="term" value="P:methylglyoxal catabolic process to D-lactate via S-lactoyl-glutathione"/>
    <property type="evidence" value="ECO:0007669"/>
    <property type="project" value="TreeGrafter"/>
</dbReference>
<evidence type="ECO:0000256" key="1">
    <source>
        <dbReference type="ARBA" id="ARBA00023016"/>
    </source>
</evidence>
<dbReference type="Gene3D" id="3.40.50.880">
    <property type="match status" value="1"/>
</dbReference>
<sequence>MGKRILIILTSQATLGATDHKTGWYLPELAHPLKVLFDAGYKDVIDSVSPKGGVAPLDPSSVEAFKDDPSCQWLLKDADAQKLINQTKQPGSIVSSDYCAVIYPGGHGPMFDLASNADIGKVASDVYKNGGLVAAVCHGPAGLIPVKDESGNPIVKGRKVTSFTNAEEDAVKLTALMPFPLETKLKELGGNFQGKANFQNNVLVS</sequence>
<dbReference type="InterPro" id="IPR002818">
    <property type="entry name" value="DJ-1/PfpI"/>
</dbReference>
<dbReference type="GO" id="GO:0005737">
    <property type="term" value="C:cytoplasm"/>
    <property type="evidence" value="ECO:0007669"/>
    <property type="project" value="TreeGrafter"/>
</dbReference>
<evidence type="ECO:0000313" key="6">
    <source>
        <dbReference type="Proteomes" id="UP000735302"/>
    </source>
</evidence>
<dbReference type="InterPro" id="IPR029062">
    <property type="entry name" value="Class_I_gatase-like"/>
</dbReference>
<gene>
    <name evidence="5" type="ORF">PoB_006471100</name>
</gene>
<dbReference type="AlphaFoldDB" id="A0AAV4D2H0"/>
<dbReference type="SUPFAM" id="SSF52317">
    <property type="entry name" value="Class I glutamine amidotransferase-like"/>
    <property type="match status" value="1"/>
</dbReference>
<dbReference type="GO" id="GO:0019172">
    <property type="term" value="F:glyoxalase III activity"/>
    <property type="evidence" value="ECO:0007669"/>
    <property type="project" value="TreeGrafter"/>
</dbReference>
<keyword evidence="6" id="KW-1185">Reference proteome</keyword>
<evidence type="ECO:0000256" key="2">
    <source>
        <dbReference type="ARBA" id="ARBA00023239"/>
    </source>
</evidence>
<dbReference type="PANTHER" id="PTHR48094:SF11">
    <property type="entry name" value="GLUTATHIONE-INDEPENDENT GLYOXALASE HSP31-RELATED"/>
    <property type="match status" value="1"/>
</dbReference>
<keyword evidence="2" id="KW-0456">Lyase</keyword>
<organism evidence="5 6">
    <name type="scientific">Plakobranchus ocellatus</name>
    <dbReference type="NCBI Taxonomy" id="259542"/>
    <lineage>
        <taxon>Eukaryota</taxon>
        <taxon>Metazoa</taxon>
        <taxon>Spiralia</taxon>
        <taxon>Lophotrochozoa</taxon>
        <taxon>Mollusca</taxon>
        <taxon>Gastropoda</taxon>
        <taxon>Heterobranchia</taxon>
        <taxon>Euthyneura</taxon>
        <taxon>Panpulmonata</taxon>
        <taxon>Sacoglossa</taxon>
        <taxon>Placobranchoidea</taxon>
        <taxon>Plakobranchidae</taxon>
        <taxon>Plakobranchus</taxon>
    </lineage>
</organism>
<dbReference type="InterPro" id="IPR050325">
    <property type="entry name" value="Prot/Nucl_acid_deglycase"/>
</dbReference>
<name>A0AAV4D2H0_9GAST</name>
<keyword evidence="1" id="KW-0346">Stress response</keyword>
<evidence type="ECO:0000259" key="4">
    <source>
        <dbReference type="Pfam" id="PF01965"/>
    </source>
</evidence>
<dbReference type="CDD" id="cd03141">
    <property type="entry name" value="GATase1_Hsp31_like"/>
    <property type="match status" value="1"/>
</dbReference>
<reference evidence="5 6" key="1">
    <citation type="journal article" date="2021" name="Elife">
        <title>Chloroplast acquisition without the gene transfer in kleptoplastic sea slugs, Plakobranchus ocellatus.</title>
        <authorList>
            <person name="Maeda T."/>
            <person name="Takahashi S."/>
            <person name="Yoshida T."/>
            <person name="Shimamura S."/>
            <person name="Takaki Y."/>
            <person name="Nagai Y."/>
            <person name="Toyoda A."/>
            <person name="Suzuki Y."/>
            <person name="Arimoto A."/>
            <person name="Ishii H."/>
            <person name="Satoh N."/>
            <person name="Nishiyama T."/>
            <person name="Hasebe M."/>
            <person name="Maruyama T."/>
            <person name="Minagawa J."/>
            <person name="Obokata J."/>
            <person name="Shigenobu S."/>
        </authorList>
    </citation>
    <scope>NUCLEOTIDE SEQUENCE [LARGE SCALE GENOMIC DNA]</scope>
</reference>
<accession>A0AAV4D2H0</accession>
<comment type="caution">
    <text evidence="5">The sequence shown here is derived from an EMBL/GenBank/DDBJ whole genome shotgun (WGS) entry which is preliminary data.</text>
</comment>
<comment type="similarity">
    <text evidence="3">Belongs to the peptidase C56 family. HSP31-like subfamily.</text>
</comment>
<feature type="domain" description="DJ-1/PfpI" evidence="4">
    <location>
        <begin position="93"/>
        <end position="170"/>
    </location>
</feature>
<evidence type="ECO:0000313" key="5">
    <source>
        <dbReference type="EMBL" id="GFO38206.1"/>
    </source>
</evidence>
<protein>
    <submittedName>
        <fullName evidence="5">Thiamine biosynthesis protein thij</fullName>
    </submittedName>
</protein>
<dbReference type="EMBL" id="BLXT01007309">
    <property type="protein sequence ID" value="GFO38206.1"/>
    <property type="molecule type" value="Genomic_DNA"/>
</dbReference>